<dbReference type="InterPro" id="IPR002864">
    <property type="entry name" value="Acyl-ACP_thioesterase_NHD"/>
</dbReference>
<evidence type="ECO:0000256" key="5">
    <source>
        <dbReference type="ARBA" id="ARBA00022946"/>
    </source>
</evidence>
<reference evidence="10" key="1">
    <citation type="journal article" date="2021" name="PeerJ">
        <title>Extensive microbial diversity within the chicken gut microbiome revealed by metagenomics and culture.</title>
        <authorList>
            <person name="Gilroy R."/>
            <person name="Ravi A."/>
            <person name="Getino M."/>
            <person name="Pursley I."/>
            <person name="Horton D.L."/>
            <person name="Alikhan N.F."/>
            <person name="Baker D."/>
            <person name="Gharbi K."/>
            <person name="Hall N."/>
            <person name="Watson M."/>
            <person name="Adriaenssens E.M."/>
            <person name="Foster-Nyarko E."/>
            <person name="Jarju S."/>
            <person name="Secka A."/>
            <person name="Antonio M."/>
            <person name="Oren A."/>
            <person name="Chaudhuri R.R."/>
            <person name="La Ragione R."/>
            <person name="Hildebrand F."/>
            <person name="Pallen M.J."/>
        </authorList>
    </citation>
    <scope>NUCLEOTIDE SEQUENCE</scope>
    <source>
        <strain evidence="10">ChiHjej10B9-743</strain>
    </source>
</reference>
<keyword evidence="4" id="KW-0276">Fatty acid metabolism</keyword>
<protein>
    <submittedName>
        <fullName evidence="10">Acyl-[acyl-carrier-protein] thioesterase</fullName>
    </submittedName>
</protein>
<comment type="caution">
    <text evidence="10">The sequence shown here is derived from an EMBL/GenBank/DDBJ whole genome shotgun (WGS) entry which is preliminary data.</text>
</comment>
<evidence type="ECO:0000313" key="10">
    <source>
        <dbReference type="EMBL" id="HIY80366.1"/>
    </source>
</evidence>
<dbReference type="InterPro" id="IPR049427">
    <property type="entry name" value="Acyl-ACP_TE_C"/>
</dbReference>
<evidence type="ECO:0000256" key="7">
    <source>
        <dbReference type="ARBA" id="ARBA00023160"/>
    </source>
</evidence>
<evidence type="ECO:0000313" key="11">
    <source>
        <dbReference type="Proteomes" id="UP000824133"/>
    </source>
</evidence>
<evidence type="ECO:0000256" key="4">
    <source>
        <dbReference type="ARBA" id="ARBA00022832"/>
    </source>
</evidence>
<feature type="domain" description="Acyl-ACP thioesterase-like C-terminal" evidence="9">
    <location>
        <begin position="162"/>
        <end position="217"/>
    </location>
</feature>
<dbReference type="AlphaFoldDB" id="A0A9D1ZBQ5"/>
<organism evidence="10 11">
    <name type="scientific">Candidatus Olsenella excrementavium</name>
    <dbReference type="NCBI Taxonomy" id="2838709"/>
    <lineage>
        <taxon>Bacteria</taxon>
        <taxon>Bacillati</taxon>
        <taxon>Actinomycetota</taxon>
        <taxon>Coriobacteriia</taxon>
        <taxon>Coriobacteriales</taxon>
        <taxon>Atopobiaceae</taxon>
        <taxon>Olsenella</taxon>
    </lineage>
</organism>
<dbReference type="CDD" id="cd00586">
    <property type="entry name" value="4HBT"/>
    <property type="match status" value="1"/>
</dbReference>
<dbReference type="SUPFAM" id="SSF54637">
    <property type="entry name" value="Thioesterase/thiol ester dehydrase-isomerase"/>
    <property type="match status" value="2"/>
</dbReference>
<evidence type="ECO:0000256" key="1">
    <source>
        <dbReference type="ARBA" id="ARBA00006500"/>
    </source>
</evidence>
<name>A0A9D1ZBQ5_9ACTN</name>
<evidence type="ECO:0000259" key="8">
    <source>
        <dbReference type="Pfam" id="PF01643"/>
    </source>
</evidence>
<accession>A0A9D1ZBQ5</accession>
<dbReference type="Pfam" id="PF20791">
    <property type="entry name" value="Acyl-ACP_TE_C"/>
    <property type="match status" value="1"/>
</dbReference>
<keyword evidence="2" id="KW-0444">Lipid biosynthesis</keyword>
<sequence length="250" mass="28191">MRKGAGVDRYAFESRVRYSECDQTGRLSLVSMVNYLQDCSTFQSEELDRGFASLREHGIAWILANWRIELGELPALGEKIVISTWCYEMTRSHALRCFSITNEDGVDVVRADSQWFVFDTKAGHVSRVPDDQRVYLSDRPRADMAPLNRRMRAEGGGSPCAPFLVRSHHLDTNNHMNNAQYVLLAHDALEELGCSQRPGCVSVLYRKMALLGDVVAPVVYRHEGGWDVDLTDGEGATYALVRFDARQEEA</sequence>
<keyword evidence="6" id="KW-0443">Lipid metabolism</keyword>
<dbReference type="PANTHER" id="PTHR31727">
    <property type="entry name" value="OLEOYL-ACYL CARRIER PROTEIN THIOESTERASE 1, CHLOROPLASTIC"/>
    <property type="match status" value="1"/>
</dbReference>
<comment type="similarity">
    <text evidence="1">Belongs to the acyl-ACP thioesterase family.</text>
</comment>
<dbReference type="InterPro" id="IPR045023">
    <property type="entry name" value="FATA/B"/>
</dbReference>
<evidence type="ECO:0000256" key="6">
    <source>
        <dbReference type="ARBA" id="ARBA00023098"/>
    </source>
</evidence>
<evidence type="ECO:0000256" key="2">
    <source>
        <dbReference type="ARBA" id="ARBA00022516"/>
    </source>
</evidence>
<dbReference type="Gene3D" id="3.10.129.10">
    <property type="entry name" value="Hotdog Thioesterase"/>
    <property type="match status" value="1"/>
</dbReference>
<evidence type="ECO:0000256" key="3">
    <source>
        <dbReference type="ARBA" id="ARBA00022801"/>
    </source>
</evidence>
<dbReference type="InterPro" id="IPR029069">
    <property type="entry name" value="HotDog_dom_sf"/>
</dbReference>
<dbReference type="Pfam" id="PF01643">
    <property type="entry name" value="Acyl-ACP_TE"/>
    <property type="match status" value="1"/>
</dbReference>
<reference evidence="10" key="2">
    <citation type="submission" date="2021-04" db="EMBL/GenBank/DDBJ databases">
        <authorList>
            <person name="Gilroy R."/>
        </authorList>
    </citation>
    <scope>NUCLEOTIDE SEQUENCE</scope>
    <source>
        <strain evidence="10">ChiHjej10B9-743</strain>
    </source>
</reference>
<proteinExistence type="inferred from homology"/>
<keyword evidence="3" id="KW-0378">Hydrolase</keyword>
<keyword evidence="7" id="KW-0275">Fatty acid biosynthesis</keyword>
<keyword evidence="5" id="KW-0809">Transit peptide</keyword>
<dbReference type="Proteomes" id="UP000824133">
    <property type="component" value="Unassembled WGS sequence"/>
</dbReference>
<dbReference type="GO" id="GO:0016297">
    <property type="term" value="F:fatty acyl-[ACP] hydrolase activity"/>
    <property type="evidence" value="ECO:0007669"/>
    <property type="project" value="InterPro"/>
</dbReference>
<gene>
    <name evidence="10" type="ORF">IAA42_08055</name>
</gene>
<dbReference type="PANTHER" id="PTHR31727:SF6">
    <property type="entry name" value="OLEOYL-ACYL CARRIER PROTEIN THIOESTERASE 1, CHLOROPLASTIC"/>
    <property type="match status" value="1"/>
</dbReference>
<feature type="domain" description="Acyl-ACP thioesterase N-terminal hotdog" evidence="8">
    <location>
        <begin position="13"/>
        <end position="132"/>
    </location>
</feature>
<evidence type="ECO:0000259" key="9">
    <source>
        <dbReference type="Pfam" id="PF20791"/>
    </source>
</evidence>
<dbReference type="EMBL" id="DXCP01000059">
    <property type="protein sequence ID" value="HIY80366.1"/>
    <property type="molecule type" value="Genomic_DNA"/>
</dbReference>
<dbReference type="GO" id="GO:0000036">
    <property type="term" value="F:acyl carrier activity"/>
    <property type="evidence" value="ECO:0007669"/>
    <property type="project" value="TreeGrafter"/>
</dbReference>